<dbReference type="InterPro" id="IPR036873">
    <property type="entry name" value="Rhodanese-like_dom_sf"/>
</dbReference>
<sequence length="182" mass="19067">MSETLQPAPAPASTVFSVVPTAAESAAHFAPRVEFDVDVSDVHAALDAGETGFVVVDSRSRAAWDQGHVPGAIHLPTREIAARAADELPAGTPVVVYCWSPGCNGGIRAALELALAGHPVKEVRGGFEYWVREGFEYETGDGQRHRFEPDPRVNVHPDGLTGAACFGPAPEAALGEPIACAC</sequence>
<evidence type="ECO:0000259" key="1">
    <source>
        <dbReference type="PROSITE" id="PS50206"/>
    </source>
</evidence>
<dbReference type="AlphaFoldDB" id="A0A6I4NZT0"/>
<dbReference type="Gene3D" id="3.40.250.10">
    <property type="entry name" value="Rhodanese-like domain"/>
    <property type="match status" value="1"/>
</dbReference>
<evidence type="ECO:0000313" key="2">
    <source>
        <dbReference type="EMBL" id="MWB99826.1"/>
    </source>
</evidence>
<dbReference type="PANTHER" id="PTHR43031">
    <property type="entry name" value="FAD-DEPENDENT OXIDOREDUCTASE"/>
    <property type="match status" value="1"/>
</dbReference>
<proteinExistence type="predicted"/>
<reference evidence="2 3" key="1">
    <citation type="submission" date="2019-12" db="EMBL/GenBank/DDBJ databases">
        <authorList>
            <person name="Kim Y.S."/>
        </authorList>
    </citation>
    <scope>NUCLEOTIDE SEQUENCE [LARGE SCALE GENOMIC DNA]</scope>
    <source>
        <strain evidence="2 3">MMS17-SY077</strain>
    </source>
</reference>
<dbReference type="SUPFAM" id="SSF52821">
    <property type="entry name" value="Rhodanese/Cell cycle control phosphatase"/>
    <property type="match status" value="1"/>
</dbReference>
<protein>
    <submittedName>
        <fullName evidence="2">Rhodanese-like domain-containing protein</fullName>
    </submittedName>
</protein>
<dbReference type="Pfam" id="PF00581">
    <property type="entry name" value="Rhodanese"/>
    <property type="match status" value="1"/>
</dbReference>
<evidence type="ECO:0000313" key="3">
    <source>
        <dbReference type="Proteomes" id="UP000438182"/>
    </source>
</evidence>
<comment type="caution">
    <text evidence="2">The sequence shown here is derived from an EMBL/GenBank/DDBJ whole genome shotgun (WGS) entry which is preliminary data.</text>
</comment>
<dbReference type="PANTHER" id="PTHR43031:SF1">
    <property type="entry name" value="PYRIDINE NUCLEOTIDE-DISULPHIDE OXIDOREDUCTASE"/>
    <property type="match status" value="1"/>
</dbReference>
<dbReference type="EMBL" id="WSTA01000081">
    <property type="protein sequence ID" value="MWB99826.1"/>
    <property type="molecule type" value="Genomic_DNA"/>
</dbReference>
<gene>
    <name evidence="2" type="ORF">GB864_14860</name>
</gene>
<feature type="domain" description="Rhodanese" evidence="1">
    <location>
        <begin position="49"/>
        <end position="139"/>
    </location>
</feature>
<name>A0A6I4NZT0_9MICO</name>
<dbReference type="Proteomes" id="UP000438182">
    <property type="component" value="Unassembled WGS sequence"/>
</dbReference>
<organism evidence="2 3">
    <name type="scientific">Agromyces seonyuensis</name>
    <dbReference type="NCBI Taxonomy" id="2662446"/>
    <lineage>
        <taxon>Bacteria</taxon>
        <taxon>Bacillati</taxon>
        <taxon>Actinomycetota</taxon>
        <taxon>Actinomycetes</taxon>
        <taxon>Micrococcales</taxon>
        <taxon>Microbacteriaceae</taxon>
        <taxon>Agromyces</taxon>
    </lineage>
</organism>
<dbReference type="InterPro" id="IPR050229">
    <property type="entry name" value="GlpE_sulfurtransferase"/>
</dbReference>
<dbReference type="RefSeq" id="WP_160426439.1">
    <property type="nucleotide sequence ID" value="NZ_WSTA01000081.1"/>
</dbReference>
<dbReference type="SMART" id="SM00450">
    <property type="entry name" value="RHOD"/>
    <property type="match status" value="1"/>
</dbReference>
<dbReference type="PROSITE" id="PS50206">
    <property type="entry name" value="RHODANESE_3"/>
    <property type="match status" value="1"/>
</dbReference>
<accession>A0A6I4NZT0</accession>
<dbReference type="InterPro" id="IPR001763">
    <property type="entry name" value="Rhodanese-like_dom"/>
</dbReference>
<keyword evidence="3" id="KW-1185">Reference proteome</keyword>